<feature type="domain" description="HMG box" evidence="5">
    <location>
        <begin position="6"/>
        <end position="71"/>
    </location>
</feature>
<proteinExistence type="predicted"/>
<dbReference type="GO" id="GO:0000122">
    <property type="term" value="P:negative regulation of transcription by RNA polymerase II"/>
    <property type="evidence" value="ECO:0007669"/>
    <property type="project" value="TreeGrafter"/>
</dbReference>
<evidence type="ECO:0000256" key="2">
    <source>
        <dbReference type="ARBA" id="ARBA00023163"/>
    </source>
</evidence>
<evidence type="ECO:0000259" key="5">
    <source>
        <dbReference type="PROSITE" id="PS50118"/>
    </source>
</evidence>
<keyword evidence="1 3" id="KW-0238">DNA-binding</keyword>
<dbReference type="GO" id="GO:0000978">
    <property type="term" value="F:RNA polymerase II cis-regulatory region sequence-specific DNA binding"/>
    <property type="evidence" value="ECO:0007669"/>
    <property type="project" value="TreeGrafter"/>
</dbReference>
<dbReference type="AlphaFoldDB" id="A0AA39QHX6"/>
<keyword evidence="3" id="KW-0539">Nucleus</keyword>
<evidence type="ECO:0000313" key="6">
    <source>
        <dbReference type="EMBL" id="KAK0502696.1"/>
    </source>
</evidence>
<dbReference type="InterPro" id="IPR036910">
    <property type="entry name" value="HMG_box_dom_sf"/>
</dbReference>
<evidence type="ECO:0000256" key="3">
    <source>
        <dbReference type="PROSITE-ProRule" id="PRU00267"/>
    </source>
</evidence>
<comment type="caution">
    <text evidence="6">The sequence shown here is derived from an EMBL/GenBank/DDBJ whole genome shotgun (WGS) entry which is preliminary data.</text>
</comment>
<evidence type="ECO:0000256" key="1">
    <source>
        <dbReference type="ARBA" id="ARBA00023125"/>
    </source>
</evidence>
<dbReference type="GO" id="GO:0005634">
    <property type="term" value="C:nucleus"/>
    <property type="evidence" value="ECO:0007669"/>
    <property type="project" value="UniProtKB-UniRule"/>
</dbReference>
<accession>A0AA39QHX6</accession>
<dbReference type="SUPFAM" id="SSF47095">
    <property type="entry name" value="HMG-box"/>
    <property type="match status" value="1"/>
</dbReference>
<dbReference type="Gene3D" id="1.10.30.10">
    <property type="entry name" value="High mobility group box domain"/>
    <property type="match status" value="1"/>
</dbReference>
<dbReference type="GO" id="GO:0001228">
    <property type="term" value="F:DNA-binding transcription activator activity, RNA polymerase II-specific"/>
    <property type="evidence" value="ECO:0007669"/>
    <property type="project" value="TreeGrafter"/>
</dbReference>
<dbReference type="Proteomes" id="UP001175228">
    <property type="component" value="Unassembled WGS sequence"/>
</dbReference>
<evidence type="ECO:0000313" key="7">
    <source>
        <dbReference type="Proteomes" id="UP001175228"/>
    </source>
</evidence>
<keyword evidence="7" id="KW-1185">Reference proteome</keyword>
<keyword evidence="2" id="KW-0804">Transcription</keyword>
<dbReference type="Pfam" id="PF00505">
    <property type="entry name" value="HMG_box"/>
    <property type="match status" value="1"/>
</dbReference>
<sequence length="278" mass="30617">MSQTHIPRPRNAFIFFRSHYLRVHREEENQNVISCAAGEAWHALSAEGKEPFRELARLEKERYKEEYPSYSYSPAKGNGGGSGGARKRSGSAREPTNRRSSTRKASSSQSPTPSLTSSASSLSTPPPRTPSPSRAPSVPPLPPSSPIAPRTMKKGTSGRAPVIPLSVAMSLGGSLSMLQLKRDIPEHSFPPIAPLPPRSTYEVAHNDWTPGHESSLTMPLNFDYDVEYDVDMPSAIDWNNIVSPYMFGEERYRSSSKEGGERVVLSLSLKENDMDLSM</sequence>
<feature type="compositionally biased region" description="Pro residues" evidence="4">
    <location>
        <begin position="137"/>
        <end position="146"/>
    </location>
</feature>
<dbReference type="PANTHER" id="PTHR10270:SF161">
    <property type="entry name" value="SEX-DETERMINING REGION Y PROTEIN"/>
    <property type="match status" value="1"/>
</dbReference>
<reference evidence="6" key="1">
    <citation type="submission" date="2023-06" db="EMBL/GenBank/DDBJ databases">
        <authorList>
            <consortium name="Lawrence Berkeley National Laboratory"/>
            <person name="Ahrendt S."/>
            <person name="Sahu N."/>
            <person name="Indic B."/>
            <person name="Wong-Bajracharya J."/>
            <person name="Merenyi Z."/>
            <person name="Ke H.-M."/>
            <person name="Monk M."/>
            <person name="Kocsube S."/>
            <person name="Drula E."/>
            <person name="Lipzen A."/>
            <person name="Balint B."/>
            <person name="Henrissat B."/>
            <person name="Andreopoulos B."/>
            <person name="Martin F.M."/>
            <person name="Harder C.B."/>
            <person name="Rigling D."/>
            <person name="Ford K.L."/>
            <person name="Foster G.D."/>
            <person name="Pangilinan J."/>
            <person name="Papanicolaou A."/>
            <person name="Barry K."/>
            <person name="LaButti K."/>
            <person name="Viragh M."/>
            <person name="Koriabine M."/>
            <person name="Yan M."/>
            <person name="Riley R."/>
            <person name="Champramary S."/>
            <person name="Plett K.L."/>
            <person name="Tsai I.J."/>
            <person name="Slot J."/>
            <person name="Sipos G."/>
            <person name="Plett J."/>
            <person name="Nagy L.G."/>
            <person name="Grigoriev I.V."/>
        </authorList>
    </citation>
    <scope>NUCLEOTIDE SEQUENCE</scope>
    <source>
        <strain evidence="6">HWK02</strain>
    </source>
</reference>
<dbReference type="SMART" id="SM00398">
    <property type="entry name" value="HMG"/>
    <property type="match status" value="1"/>
</dbReference>
<feature type="DNA-binding region" description="HMG box" evidence="3">
    <location>
        <begin position="6"/>
        <end position="71"/>
    </location>
</feature>
<feature type="region of interest" description="Disordered" evidence="4">
    <location>
        <begin position="63"/>
        <end position="158"/>
    </location>
</feature>
<feature type="compositionally biased region" description="Low complexity" evidence="4">
    <location>
        <begin position="103"/>
        <end position="123"/>
    </location>
</feature>
<dbReference type="EMBL" id="JAUEPU010000004">
    <property type="protein sequence ID" value="KAK0502696.1"/>
    <property type="molecule type" value="Genomic_DNA"/>
</dbReference>
<evidence type="ECO:0000256" key="4">
    <source>
        <dbReference type="SAM" id="MobiDB-lite"/>
    </source>
</evidence>
<dbReference type="InterPro" id="IPR009071">
    <property type="entry name" value="HMG_box_dom"/>
</dbReference>
<dbReference type="InterPro" id="IPR050140">
    <property type="entry name" value="SRY-related_HMG-box_TF-like"/>
</dbReference>
<dbReference type="PANTHER" id="PTHR10270">
    <property type="entry name" value="SOX TRANSCRIPTION FACTOR"/>
    <property type="match status" value="1"/>
</dbReference>
<gene>
    <name evidence="6" type="ORF">EDD18DRAFT_1134564</name>
</gene>
<name>A0AA39QHX6_9AGAR</name>
<organism evidence="6 7">
    <name type="scientific">Armillaria luteobubalina</name>
    <dbReference type="NCBI Taxonomy" id="153913"/>
    <lineage>
        <taxon>Eukaryota</taxon>
        <taxon>Fungi</taxon>
        <taxon>Dikarya</taxon>
        <taxon>Basidiomycota</taxon>
        <taxon>Agaricomycotina</taxon>
        <taxon>Agaricomycetes</taxon>
        <taxon>Agaricomycetidae</taxon>
        <taxon>Agaricales</taxon>
        <taxon>Marasmiineae</taxon>
        <taxon>Physalacriaceae</taxon>
        <taxon>Armillaria</taxon>
    </lineage>
</organism>
<dbReference type="PROSITE" id="PS50118">
    <property type="entry name" value="HMG_BOX_2"/>
    <property type="match status" value="1"/>
</dbReference>
<dbReference type="GO" id="GO:0030154">
    <property type="term" value="P:cell differentiation"/>
    <property type="evidence" value="ECO:0007669"/>
    <property type="project" value="TreeGrafter"/>
</dbReference>
<protein>
    <recommendedName>
        <fullName evidence="5">HMG box domain-containing protein</fullName>
    </recommendedName>
</protein>
<dbReference type="CDD" id="cd01389">
    <property type="entry name" value="HMG-box_ROX1-like"/>
    <property type="match status" value="1"/>
</dbReference>